<evidence type="ECO:0000313" key="2">
    <source>
        <dbReference type="EMBL" id="PIW13982.1"/>
    </source>
</evidence>
<keyword evidence="1" id="KW-0472">Membrane</keyword>
<proteinExistence type="predicted"/>
<protein>
    <submittedName>
        <fullName evidence="2">Acyl transferase</fullName>
    </submittedName>
</protein>
<evidence type="ECO:0000313" key="3">
    <source>
        <dbReference type="Proteomes" id="UP000231019"/>
    </source>
</evidence>
<dbReference type="SUPFAM" id="SSF51161">
    <property type="entry name" value="Trimeric LpxA-like enzymes"/>
    <property type="match status" value="1"/>
</dbReference>
<organism evidence="2 3">
    <name type="scientific">bacterium (Candidatus Blackallbacteria) CG17_big_fil_post_rev_8_21_14_2_50_48_46</name>
    <dbReference type="NCBI Taxonomy" id="2014261"/>
    <lineage>
        <taxon>Bacteria</taxon>
        <taxon>Candidatus Blackallbacteria</taxon>
    </lineage>
</organism>
<name>A0A2M7FXS7_9BACT</name>
<dbReference type="EMBL" id="PFFQ01000065">
    <property type="protein sequence ID" value="PIW13982.1"/>
    <property type="molecule type" value="Genomic_DNA"/>
</dbReference>
<keyword evidence="1" id="KW-0812">Transmembrane</keyword>
<feature type="transmembrane region" description="Helical" evidence="1">
    <location>
        <begin position="7"/>
        <end position="29"/>
    </location>
</feature>
<gene>
    <name evidence="2" type="ORF">COW36_23365</name>
</gene>
<sequence length="210" mass="24003">MTLLSTLLSFFPLSVLVLWGSTFFFLLQAPNLPRFLLFLLFPYLYPLLCFRLLNLFHPLKEGRYNLSERQYNPWWGSHQIQLIYFACPWLEAFLRLIPGLYSAWLRLWGAKIGKAIYWTPNIKIDDRPLVEIGDQVLFGHQVHLIGHVILPHKGQMRLFVKKTKIGKACFLGAGSRLGPGVVVEDGVFLPMQTDAQISQVFSAPATGQTE</sequence>
<dbReference type="Proteomes" id="UP000231019">
    <property type="component" value="Unassembled WGS sequence"/>
</dbReference>
<dbReference type="AlphaFoldDB" id="A0A2M7FXS7"/>
<evidence type="ECO:0000256" key="1">
    <source>
        <dbReference type="SAM" id="Phobius"/>
    </source>
</evidence>
<feature type="transmembrane region" description="Helical" evidence="1">
    <location>
        <begin position="35"/>
        <end position="53"/>
    </location>
</feature>
<dbReference type="InterPro" id="IPR011004">
    <property type="entry name" value="Trimer_LpxA-like_sf"/>
</dbReference>
<keyword evidence="2" id="KW-0808">Transferase</keyword>
<reference evidence="2 3" key="1">
    <citation type="submission" date="2017-09" db="EMBL/GenBank/DDBJ databases">
        <title>Depth-based differentiation of microbial function through sediment-hosted aquifers and enrichment of novel symbionts in the deep terrestrial subsurface.</title>
        <authorList>
            <person name="Probst A.J."/>
            <person name="Ladd B."/>
            <person name="Jarett J.K."/>
            <person name="Geller-Mcgrath D.E."/>
            <person name="Sieber C.M."/>
            <person name="Emerson J.B."/>
            <person name="Anantharaman K."/>
            <person name="Thomas B.C."/>
            <person name="Malmstrom R."/>
            <person name="Stieglmeier M."/>
            <person name="Klingl A."/>
            <person name="Woyke T."/>
            <person name="Ryan C.M."/>
            <person name="Banfield J.F."/>
        </authorList>
    </citation>
    <scope>NUCLEOTIDE SEQUENCE [LARGE SCALE GENOMIC DNA]</scope>
    <source>
        <strain evidence="2">CG17_big_fil_post_rev_8_21_14_2_50_48_46</strain>
    </source>
</reference>
<dbReference type="Gene3D" id="2.160.10.10">
    <property type="entry name" value="Hexapeptide repeat proteins"/>
    <property type="match status" value="1"/>
</dbReference>
<comment type="caution">
    <text evidence="2">The sequence shown here is derived from an EMBL/GenBank/DDBJ whole genome shotgun (WGS) entry which is preliminary data.</text>
</comment>
<keyword evidence="1" id="KW-1133">Transmembrane helix</keyword>
<dbReference type="GO" id="GO:0016740">
    <property type="term" value="F:transferase activity"/>
    <property type="evidence" value="ECO:0007669"/>
    <property type="project" value="UniProtKB-KW"/>
</dbReference>
<accession>A0A2M7FXS7</accession>